<keyword evidence="6" id="KW-0998">Cell outer membrane</keyword>
<evidence type="ECO:0000313" key="9">
    <source>
        <dbReference type="Proteomes" id="UP000030125"/>
    </source>
</evidence>
<evidence type="ECO:0000256" key="3">
    <source>
        <dbReference type="ARBA" id="ARBA00022729"/>
    </source>
</evidence>
<keyword evidence="7" id="KW-0449">Lipoprotein</keyword>
<comment type="caution">
    <text evidence="8">The sequence shown here is derived from an EMBL/GenBank/DDBJ whole genome shotgun (WGS) entry which is preliminary data.</text>
</comment>
<dbReference type="Gene3D" id="2.60.40.2100">
    <property type="match status" value="1"/>
</dbReference>
<dbReference type="EMBL" id="JQJD01000047">
    <property type="protein sequence ID" value="KGN79747.1"/>
    <property type="molecule type" value="Genomic_DNA"/>
</dbReference>
<dbReference type="STRING" id="36874.HQ34_05555"/>
<evidence type="ECO:0000256" key="7">
    <source>
        <dbReference type="ARBA" id="ARBA00023288"/>
    </source>
</evidence>
<keyword evidence="4" id="KW-0472">Membrane</keyword>
<proteinExistence type="inferred from homology"/>
<dbReference type="RefSeq" id="WP_036852040.1">
    <property type="nucleotide sequence ID" value="NZ_JQJD01000047.1"/>
</dbReference>
<keyword evidence="9" id="KW-1185">Reference proteome</keyword>
<dbReference type="InterPro" id="IPR014941">
    <property type="entry name" value="FimB/Mfa2/Mfa3"/>
</dbReference>
<evidence type="ECO:0000256" key="4">
    <source>
        <dbReference type="ARBA" id="ARBA00023136"/>
    </source>
</evidence>
<dbReference type="AlphaFoldDB" id="A0A0A2EPW1"/>
<keyword evidence="5" id="KW-0564">Palmitate</keyword>
<dbReference type="Pfam" id="PF08842">
    <property type="entry name" value="Mfa2"/>
    <property type="match status" value="1"/>
</dbReference>
<evidence type="ECO:0000313" key="8">
    <source>
        <dbReference type="EMBL" id="KGN79747.1"/>
    </source>
</evidence>
<dbReference type="PROSITE" id="PS51257">
    <property type="entry name" value="PROKAR_LIPOPROTEIN"/>
    <property type="match status" value="1"/>
</dbReference>
<gene>
    <name evidence="8" type="ORF">HQ35_07015</name>
</gene>
<evidence type="ECO:0000256" key="2">
    <source>
        <dbReference type="ARBA" id="ARBA00007248"/>
    </source>
</evidence>
<protein>
    <recommendedName>
        <fullName evidence="10">Fimbrillin-A associated anchor protein Mfa1 and Mfa2</fullName>
    </recommendedName>
</protein>
<sequence length="301" mass="33108">MNRTNTYRVERWFLFMLTLTLFSACCIKEDLSVCPRPFQLSVKAVDADENDITASGAVKGVVMFVFDEKGTVMEAFELSAEQVKQKTPVQISVPYPGPKTLGCTAWGNLDASVDFASIKSVKQKQDLYVKLKSADGIAESPSELFSGSLDIPVEFGGIEQGQSHTVIIRHKVASVRIVARKLSPAVVPSVKFVLRESPDTYDADGTLTGGMVSYKPSFSFDAEGQWVTPIFNTFPDAEGKSYALDMYWDGKLKKTFTHGTDGTPLVPQLGRLLNIIIDVEAQVAIKVIVTPWGVVYQDVEY</sequence>
<evidence type="ECO:0000256" key="1">
    <source>
        <dbReference type="ARBA" id="ARBA00004442"/>
    </source>
</evidence>
<evidence type="ECO:0000256" key="5">
    <source>
        <dbReference type="ARBA" id="ARBA00023139"/>
    </source>
</evidence>
<accession>A0A0A2EPW1</accession>
<dbReference type="GO" id="GO:0009279">
    <property type="term" value="C:cell outer membrane"/>
    <property type="evidence" value="ECO:0007669"/>
    <property type="project" value="UniProtKB-SubCell"/>
</dbReference>
<evidence type="ECO:0000256" key="6">
    <source>
        <dbReference type="ARBA" id="ARBA00023237"/>
    </source>
</evidence>
<comment type="subcellular location">
    <subcellularLocation>
        <location evidence="1">Cell outer membrane</location>
    </subcellularLocation>
</comment>
<dbReference type="OrthoDB" id="1013972at2"/>
<evidence type="ECO:0008006" key="10">
    <source>
        <dbReference type="Google" id="ProtNLM"/>
    </source>
</evidence>
<keyword evidence="3" id="KW-0732">Signal</keyword>
<dbReference type="Proteomes" id="UP000030125">
    <property type="component" value="Unassembled WGS sequence"/>
</dbReference>
<name>A0A0A2EPW1_PORCN</name>
<organism evidence="8 9">
    <name type="scientific">Porphyromonas cangingivalis</name>
    <dbReference type="NCBI Taxonomy" id="36874"/>
    <lineage>
        <taxon>Bacteria</taxon>
        <taxon>Pseudomonadati</taxon>
        <taxon>Bacteroidota</taxon>
        <taxon>Bacteroidia</taxon>
        <taxon>Bacteroidales</taxon>
        <taxon>Porphyromonadaceae</taxon>
        <taxon>Porphyromonas</taxon>
    </lineage>
</organism>
<dbReference type="eggNOG" id="ENOG503429A">
    <property type="taxonomic scope" value="Bacteria"/>
</dbReference>
<reference evidence="8 9" key="1">
    <citation type="submission" date="2014-08" db="EMBL/GenBank/DDBJ databases">
        <title>Porphyromonas cangingivalis strain:COT-109_OH1386 Genome sequencing.</title>
        <authorList>
            <person name="Wallis C."/>
            <person name="Deusch O."/>
            <person name="O'Flynn C."/>
            <person name="Davis I."/>
            <person name="Jospin G."/>
            <person name="Darling A.E."/>
            <person name="Coil D.A."/>
            <person name="Alexiev A."/>
            <person name="Horsfall A."/>
            <person name="Kirkwood N."/>
            <person name="Harris S."/>
            <person name="Eisen J.A."/>
        </authorList>
    </citation>
    <scope>NUCLEOTIDE SEQUENCE [LARGE SCALE GENOMIC DNA]</scope>
    <source>
        <strain evidence="9">COT-109 OH1386</strain>
    </source>
</reference>
<comment type="similarity">
    <text evidence="2">Belongs to the bacteroidetes fimbrillin superfamily. FimB/Mfa2 family.</text>
</comment>